<evidence type="ECO:0000256" key="1">
    <source>
        <dbReference type="ARBA" id="ARBA00004496"/>
    </source>
</evidence>
<dbReference type="GO" id="GO:0008760">
    <property type="term" value="F:UDP-N-acetylglucosamine 1-carboxyvinyltransferase activity"/>
    <property type="evidence" value="ECO:0007669"/>
    <property type="project" value="UniProtKB-UniRule"/>
</dbReference>
<dbReference type="Gene3D" id="3.65.10.10">
    <property type="entry name" value="Enolpyruvate transferase domain"/>
    <property type="match status" value="2"/>
</dbReference>
<dbReference type="GO" id="GO:0009252">
    <property type="term" value="P:peptidoglycan biosynthetic process"/>
    <property type="evidence" value="ECO:0007669"/>
    <property type="project" value="UniProtKB-UniRule"/>
</dbReference>
<evidence type="ECO:0000256" key="11">
    <source>
        <dbReference type="ARBA" id="ARBA00039108"/>
    </source>
</evidence>
<comment type="subcellular location">
    <subcellularLocation>
        <location evidence="1">Cytoplasm</location>
    </subcellularLocation>
</comment>
<dbReference type="SUPFAM" id="SSF55205">
    <property type="entry name" value="EPT/RTPC-like"/>
    <property type="match status" value="1"/>
</dbReference>
<dbReference type="PANTHER" id="PTHR43783">
    <property type="entry name" value="UDP-N-ACETYLGLUCOSAMINE 1-CARBOXYVINYLTRANSFERASE"/>
    <property type="match status" value="1"/>
</dbReference>
<dbReference type="EC" id="2.5.1.7" evidence="11 14"/>
<evidence type="ECO:0000256" key="10">
    <source>
        <dbReference type="ARBA" id="ARBA00038367"/>
    </source>
</evidence>
<dbReference type="Proteomes" id="UP000178632">
    <property type="component" value="Unassembled WGS sequence"/>
</dbReference>
<protein>
    <recommendedName>
        <fullName evidence="12 14">UDP-N-acetylglucosamine 1-carboxyvinyltransferase</fullName>
        <ecNumber evidence="11 14">2.5.1.7</ecNumber>
    </recommendedName>
</protein>
<keyword evidence="9" id="KW-0961">Cell wall biogenesis/degradation</keyword>
<evidence type="ECO:0000256" key="3">
    <source>
        <dbReference type="ARBA" id="ARBA00022490"/>
    </source>
</evidence>
<dbReference type="PANTHER" id="PTHR43783:SF1">
    <property type="entry name" value="UDP-N-ACETYLGLUCOSAMINE 1-CARBOXYVINYLTRANSFERASE"/>
    <property type="match status" value="1"/>
</dbReference>
<evidence type="ECO:0000256" key="8">
    <source>
        <dbReference type="ARBA" id="ARBA00023306"/>
    </source>
</evidence>
<dbReference type="InterPro" id="IPR036968">
    <property type="entry name" value="Enolpyruvate_Tfrase_sf"/>
</dbReference>
<dbReference type="GO" id="GO:0005737">
    <property type="term" value="C:cytoplasm"/>
    <property type="evidence" value="ECO:0007669"/>
    <property type="project" value="UniProtKB-SubCell"/>
</dbReference>
<dbReference type="InterPro" id="IPR001986">
    <property type="entry name" value="Enolpyruvate_Tfrase_dom"/>
</dbReference>
<evidence type="ECO:0000313" key="17">
    <source>
        <dbReference type="Proteomes" id="UP000178632"/>
    </source>
</evidence>
<keyword evidence="3" id="KW-0963">Cytoplasm</keyword>
<dbReference type="EMBL" id="MHPE01000017">
    <property type="protein sequence ID" value="OGZ77097.1"/>
    <property type="molecule type" value="Genomic_DNA"/>
</dbReference>
<evidence type="ECO:0000256" key="13">
    <source>
        <dbReference type="ARBA" id="ARBA00047527"/>
    </source>
</evidence>
<comment type="caution">
    <text evidence="16">The sequence shown here is derived from an EMBL/GenBank/DDBJ whole genome shotgun (WGS) entry which is preliminary data.</text>
</comment>
<dbReference type="AlphaFoldDB" id="A0A1G2IRD2"/>
<keyword evidence="5 16" id="KW-0808">Transferase</keyword>
<comment type="pathway">
    <text evidence="2">Cell wall biogenesis; peptidoglycan biosynthesis.</text>
</comment>
<dbReference type="InterPro" id="IPR050068">
    <property type="entry name" value="MurA_subfamily"/>
</dbReference>
<keyword evidence="6" id="KW-0133">Cell shape</keyword>
<evidence type="ECO:0000256" key="7">
    <source>
        <dbReference type="ARBA" id="ARBA00022984"/>
    </source>
</evidence>
<dbReference type="GO" id="GO:0019277">
    <property type="term" value="P:UDP-N-acetylgalactosamine biosynthetic process"/>
    <property type="evidence" value="ECO:0007669"/>
    <property type="project" value="InterPro"/>
</dbReference>
<comment type="similarity">
    <text evidence="10">Belongs to the EPSP synthase family. MurA subfamily.</text>
</comment>
<name>A0A1G2IRD2_9BACT</name>
<evidence type="ECO:0000259" key="15">
    <source>
        <dbReference type="Pfam" id="PF00275"/>
    </source>
</evidence>
<evidence type="ECO:0000313" key="16">
    <source>
        <dbReference type="EMBL" id="OGZ77097.1"/>
    </source>
</evidence>
<evidence type="ECO:0000256" key="12">
    <source>
        <dbReference type="ARBA" id="ARBA00039754"/>
    </source>
</evidence>
<keyword evidence="8" id="KW-0131">Cell cycle</keyword>
<dbReference type="InterPro" id="IPR005750">
    <property type="entry name" value="UDP_GlcNAc_COvinyl_MurA"/>
</dbReference>
<evidence type="ECO:0000256" key="2">
    <source>
        <dbReference type="ARBA" id="ARBA00004752"/>
    </source>
</evidence>
<evidence type="ECO:0000256" key="6">
    <source>
        <dbReference type="ARBA" id="ARBA00022960"/>
    </source>
</evidence>
<organism evidence="16 17">
    <name type="scientific">Candidatus Staskawiczbacteria bacterium RIFCSPLOWO2_12_FULL_37_15</name>
    <dbReference type="NCBI Taxonomy" id="1802218"/>
    <lineage>
        <taxon>Bacteria</taxon>
        <taxon>Candidatus Staskawicziibacteriota</taxon>
    </lineage>
</organism>
<dbReference type="CDD" id="cd01555">
    <property type="entry name" value="UdpNAET"/>
    <property type="match status" value="1"/>
</dbReference>
<keyword evidence="7" id="KW-0573">Peptidoglycan synthesis</keyword>
<dbReference type="GO" id="GO:0008360">
    <property type="term" value="P:regulation of cell shape"/>
    <property type="evidence" value="ECO:0007669"/>
    <property type="project" value="UniProtKB-KW"/>
</dbReference>
<dbReference type="GO" id="GO:0071555">
    <property type="term" value="P:cell wall organization"/>
    <property type="evidence" value="ECO:0007669"/>
    <property type="project" value="UniProtKB-KW"/>
</dbReference>
<evidence type="ECO:0000256" key="14">
    <source>
        <dbReference type="NCBIfam" id="TIGR01072"/>
    </source>
</evidence>
<dbReference type="GO" id="GO:0051301">
    <property type="term" value="P:cell division"/>
    <property type="evidence" value="ECO:0007669"/>
    <property type="project" value="UniProtKB-KW"/>
</dbReference>
<dbReference type="Pfam" id="PF00275">
    <property type="entry name" value="EPSP_synthase"/>
    <property type="match status" value="1"/>
</dbReference>
<dbReference type="NCBIfam" id="TIGR01072">
    <property type="entry name" value="murA"/>
    <property type="match status" value="1"/>
</dbReference>
<evidence type="ECO:0000256" key="9">
    <source>
        <dbReference type="ARBA" id="ARBA00023316"/>
    </source>
</evidence>
<proteinExistence type="inferred from homology"/>
<dbReference type="NCBIfam" id="NF006873">
    <property type="entry name" value="PRK09369.1"/>
    <property type="match status" value="1"/>
</dbReference>
<evidence type="ECO:0000256" key="4">
    <source>
        <dbReference type="ARBA" id="ARBA00022618"/>
    </source>
</evidence>
<sequence>MNEKFVINGGRRLQGTIEVMGSKNAAFPVLVATMLTKEPCVIGNIPLVEDVLKMIGILEKMGADVEWLGANKIKITCKNIDPKKFPHDIIGHFRGSVLLWGVLLARFDNFKTATPGGCIIGARPLDTHFDVFLQMGVGIKHSGKFYNFAKIGKSEKTQEIILDEFSVTATENVLLFAAGLNKKTILKIADQDYQVQEVAKVLKKMGAKIKIAGPHIFEIKGSEKLKGFTHQIVSDPIEAGTFILLALATKGEVLVKNVELGHLTLFFKKLKSFGANFEFVDNNSVRVLLSPKLIITKIQSMPYPGIQPDLQPIFGVLATQTKGGTLIHDPLYEGRLKYLEELNKMGADIIFCDPHRAIINGPTHLRGIEVPSLDLRAGAALIIAGLIAQGTTTINNAYQVDRGYEKIEERLQKIGADIRRVK</sequence>
<evidence type="ECO:0000256" key="5">
    <source>
        <dbReference type="ARBA" id="ARBA00022679"/>
    </source>
</evidence>
<dbReference type="InterPro" id="IPR013792">
    <property type="entry name" value="RNA3'P_cycl/enolpyr_Trfase_a/b"/>
</dbReference>
<accession>A0A1G2IRD2</accession>
<gene>
    <name evidence="16" type="ORF">A3G45_02535</name>
</gene>
<feature type="domain" description="Enolpyruvate transferase" evidence="15">
    <location>
        <begin position="8"/>
        <end position="411"/>
    </location>
</feature>
<keyword evidence="4" id="KW-0132">Cell division</keyword>
<comment type="catalytic activity">
    <reaction evidence="13">
        <text>phosphoenolpyruvate + UDP-N-acetyl-alpha-D-glucosamine = UDP-N-acetyl-3-O-(1-carboxyvinyl)-alpha-D-glucosamine + phosphate</text>
        <dbReference type="Rhea" id="RHEA:18681"/>
        <dbReference type="ChEBI" id="CHEBI:43474"/>
        <dbReference type="ChEBI" id="CHEBI:57705"/>
        <dbReference type="ChEBI" id="CHEBI:58702"/>
        <dbReference type="ChEBI" id="CHEBI:68483"/>
        <dbReference type="EC" id="2.5.1.7"/>
    </reaction>
</comment>
<reference evidence="16 17" key="1">
    <citation type="journal article" date="2016" name="Nat. Commun.">
        <title>Thousands of microbial genomes shed light on interconnected biogeochemical processes in an aquifer system.</title>
        <authorList>
            <person name="Anantharaman K."/>
            <person name="Brown C.T."/>
            <person name="Hug L.A."/>
            <person name="Sharon I."/>
            <person name="Castelle C.J."/>
            <person name="Probst A.J."/>
            <person name="Thomas B.C."/>
            <person name="Singh A."/>
            <person name="Wilkins M.J."/>
            <person name="Karaoz U."/>
            <person name="Brodie E.L."/>
            <person name="Williams K.H."/>
            <person name="Hubbard S.S."/>
            <person name="Banfield J.F."/>
        </authorList>
    </citation>
    <scope>NUCLEOTIDE SEQUENCE [LARGE SCALE GENOMIC DNA]</scope>
</reference>